<dbReference type="PANTHER" id="PTHR44196:SF2">
    <property type="entry name" value="SHORT-CHAIN DEHYDROGENASE-RELATED"/>
    <property type="match status" value="1"/>
</dbReference>
<dbReference type="PRINTS" id="PR00081">
    <property type="entry name" value="GDHRDH"/>
</dbReference>
<name>A0ABU2J8C5_9ACTN</name>
<evidence type="ECO:0000256" key="2">
    <source>
        <dbReference type="ARBA" id="ARBA00023002"/>
    </source>
</evidence>
<dbReference type="CDD" id="cd05233">
    <property type="entry name" value="SDR_c"/>
    <property type="match status" value="1"/>
</dbReference>
<dbReference type="PROSITE" id="PS00061">
    <property type="entry name" value="ADH_SHORT"/>
    <property type="match status" value="1"/>
</dbReference>
<evidence type="ECO:0000256" key="1">
    <source>
        <dbReference type="ARBA" id="ARBA00006484"/>
    </source>
</evidence>
<dbReference type="SUPFAM" id="SSF51735">
    <property type="entry name" value="NAD(P)-binding Rossmann-fold domains"/>
    <property type="match status" value="1"/>
</dbReference>
<dbReference type="PIRSF" id="PIRSF000126">
    <property type="entry name" value="11-beta-HSD1"/>
    <property type="match status" value="1"/>
</dbReference>
<dbReference type="InterPro" id="IPR002347">
    <property type="entry name" value="SDR_fam"/>
</dbReference>
<sequence length="261" mass="27057">MTEPKQFAVITGASSGIGFELARQFASNGFDVLITAEDAELATAATQLSGEGGEVHSVRADLSTSAGVEQLVTAIAATSRQVDAVALNAGIGNGGAFIDIPWAAEERLIGLNVASTVHLAKRLLPDMVRRGSGRMLFTSSVASTMPGPYYATYAASKSFVQSFAEALRNEVKDSGVTITALLPGPTDTEFFDRAGMQDTPVAGAKKDDPADVAKDGFQALMAGKDHVVGGAGKNRLQTAASKLIPDVAKSALHSKMTKPKS</sequence>
<dbReference type="Gene3D" id="3.40.50.720">
    <property type="entry name" value="NAD(P)-binding Rossmann-like Domain"/>
    <property type="match status" value="1"/>
</dbReference>
<dbReference type="RefSeq" id="WP_311422370.1">
    <property type="nucleotide sequence ID" value="NZ_JAVREH010000006.1"/>
</dbReference>
<proteinExistence type="inferred from homology"/>
<dbReference type="InterPro" id="IPR036291">
    <property type="entry name" value="NAD(P)-bd_dom_sf"/>
</dbReference>
<dbReference type="Proteomes" id="UP001183176">
    <property type="component" value="Unassembled WGS sequence"/>
</dbReference>
<protein>
    <submittedName>
        <fullName evidence="3">SDR family NAD(P)-dependent oxidoreductase</fullName>
    </submittedName>
</protein>
<dbReference type="InterPro" id="IPR020904">
    <property type="entry name" value="Sc_DH/Rdtase_CS"/>
</dbReference>
<comment type="similarity">
    <text evidence="1">Belongs to the short-chain dehydrogenases/reductases (SDR) family.</text>
</comment>
<accession>A0ABU2J8C5</accession>
<dbReference type="Pfam" id="PF00106">
    <property type="entry name" value="adh_short"/>
    <property type="match status" value="1"/>
</dbReference>
<evidence type="ECO:0000313" key="4">
    <source>
        <dbReference type="Proteomes" id="UP001183176"/>
    </source>
</evidence>
<evidence type="ECO:0000313" key="3">
    <source>
        <dbReference type="EMBL" id="MDT0261217.1"/>
    </source>
</evidence>
<dbReference type="PANTHER" id="PTHR44196">
    <property type="entry name" value="DEHYDROGENASE/REDUCTASE SDR FAMILY MEMBER 7B"/>
    <property type="match status" value="1"/>
</dbReference>
<organism evidence="3 4">
    <name type="scientific">Jatrophihabitans lederbergiae</name>
    <dbReference type="NCBI Taxonomy" id="3075547"/>
    <lineage>
        <taxon>Bacteria</taxon>
        <taxon>Bacillati</taxon>
        <taxon>Actinomycetota</taxon>
        <taxon>Actinomycetes</taxon>
        <taxon>Jatrophihabitantales</taxon>
        <taxon>Jatrophihabitantaceae</taxon>
        <taxon>Jatrophihabitans</taxon>
    </lineage>
</organism>
<reference evidence="4" key="1">
    <citation type="submission" date="2023-07" db="EMBL/GenBank/DDBJ databases">
        <title>30 novel species of actinomycetes from the DSMZ collection.</title>
        <authorList>
            <person name="Nouioui I."/>
        </authorList>
    </citation>
    <scope>NUCLEOTIDE SEQUENCE [LARGE SCALE GENOMIC DNA]</scope>
    <source>
        <strain evidence="4">DSM 44399</strain>
    </source>
</reference>
<gene>
    <name evidence="3" type="ORF">RM423_07385</name>
</gene>
<comment type="caution">
    <text evidence="3">The sequence shown here is derived from an EMBL/GenBank/DDBJ whole genome shotgun (WGS) entry which is preliminary data.</text>
</comment>
<keyword evidence="2" id="KW-0560">Oxidoreductase</keyword>
<dbReference type="EMBL" id="JAVREH010000006">
    <property type="protein sequence ID" value="MDT0261217.1"/>
    <property type="molecule type" value="Genomic_DNA"/>
</dbReference>
<keyword evidence="4" id="KW-1185">Reference proteome</keyword>